<dbReference type="Gene3D" id="3.30.530.20">
    <property type="match status" value="1"/>
</dbReference>
<dbReference type="AlphaFoldDB" id="A0A4Z1DBB7"/>
<dbReference type="EMBL" id="SRRT01000002">
    <property type="protein sequence ID" value="TGN79723.1"/>
    <property type="molecule type" value="Genomic_DNA"/>
</dbReference>
<dbReference type="PANTHER" id="PTHR39332">
    <property type="entry name" value="BLL4707 PROTEIN"/>
    <property type="match status" value="1"/>
</dbReference>
<organism evidence="1 2">
    <name type="scientific">Streptomyces bauhiniae</name>
    <dbReference type="NCBI Taxonomy" id="2340725"/>
    <lineage>
        <taxon>Bacteria</taxon>
        <taxon>Bacillati</taxon>
        <taxon>Actinomycetota</taxon>
        <taxon>Actinomycetes</taxon>
        <taxon>Kitasatosporales</taxon>
        <taxon>Streptomycetaceae</taxon>
        <taxon>Streptomyces</taxon>
    </lineage>
</organism>
<name>A0A4Z1DBB7_9ACTN</name>
<dbReference type="Proteomes" id="UP000298159">
    <property type="component" value="Unassembled WGS sequence"/>
</dbReference>
<sequence length="140" mass="15240">MASTSTHIDVPHTPDHVWHLIGGFGSLPDWLPYIPASTLSEGGRVRTLTNAEGDTILERLTAFDEAARTYTYTILKAPFPVTDYLSTLTVHPLPDTGTARIEWSGTFTPAGATDEEAVALFHGIYTEGLAALERTLREQA</sequence>
<dbReference type="InterPro" id="IPR023393">
    <property type="entry name" value="START-like_dom_sf"/>
</dbReference>
<comment type="caution">
    <text evidence="1">The sequence shown here is derived from an EMBL/GenBank/DDBJ whole genome shotgun (WGS) entry which is preliminary data.</text>
</comment>
<reference evidence="1 2" key="1">
    <citation type="submission" date="2019-04" db="EMBL/GenBank/DDBJ databases">
        <title>Streptomyces sp. nov. Bv016 isolated from bark of Buahinia variegata.</title>
        <authorList>
            <person name="Kanchanasin P."/>
            <person name="Tanasupawat S."/>
            <person name="Yuki M."/>
            <person name="Kudo T."/>
        </authorList>
    </citation>
    <scope>NUCLEOTIDE SEQUENCE [LARGE SCALE GENOMIC DNA]</scope>
    <source>
        <strain evidence="1 2">Bv016</strain>
    </source>
</reference>
<dbReference type="RefSeq" id="WP_135785053.1">
    <property type="nucleotide sequence ID" value="NZ_SRRT01000002.1"/>
</dbReference>
<dbReference type="GeneID" id="95447720"/>
<dbReference type="PANTHER" id="PTHR39332:SF7">
    <property type="entry name" value="SRPBCC FAMILY PROTEIN"/>
    <property type="match status" value="1"/>
</dbReference>
<evidence type="ECO:0000313" key="2">
    <source>
        <dbReference type="Proteomes" id="UP000298159"/>
    </source>
</evidence>
<dbReference type="InterPro" id="IPR019587">
    <property type="entry name" value="Polyketide_cyclase/dehydratase"/>
</dbReference>
<dbReference type="Pfam" id="PF10604">
    <property type="entry name" value="Polyketide_cyc2"/>
    <property type="match status" value="1"/>
</dbReference>
<dbReference type="CDD" id="cd07821">
    <property type="entry name" value="PYR_PYL_RCAR_like"/>
    <property type="match status" value="1"/>
</dbReference>
<keyword evidence="2" id="KW-1185">Reference proteome</keyword>
<dbReference type="SUPFAM" id="SSF55961">
    <property type="entry name" value="Bet v1-like"/>
    <property type="match status" value="1"/>
</dbReference>
<evidence type="ECO:0000313" key="1">
    <source>
        <dbReference type="EMBL" id="TGN79723.1"/>
    </source>
</evidence>
<accession>A0A4Z1DBB7</accession>
<proteinExistence type="predicted"/>
<gene>
    <name evidence="1" type="ORF">E5083_08965</name>
</gene>
<protein>
    <submittedName>
        <fullName evidence="1">SRPBCC family protein</fullName>
    </submittedName>
</protein>